<evidence type="ECO:0000259" key="4">
    <source>
        <dbReference type="Pfam" id="PF00535"/>
    </source>
</evidence>
<reference evidence="5" key="1">
    <citation type="submission" date="2024-03" db="EMBL/GenBank/DDBJ databases">
        <title>Complete genome sequence of Sulfurisphaera javensis strain KD-1.</title>
        <authorList>
            <person name="Sakai H."/>
            <person name="Nur N."/>
            <person name="Suwanto A."/>
            <person name="Kurosawa N."/>
        </authorList>
    </citation>
    <scope>NUCLEOTIDE SEQUENCE</scope>
    <source>
        <strain evidence="5">KD-1</strain>
    </source>
</reference>
<dbReference type="AlphaFoldDB" id="A0AAT9GPA7"/>
<dbReference type="GO" id="GO:0016020">
    <property type="term" value="C:membrane"/>
    <property type="evidence" value="ECO:0007669"/>
    <property type="project" value="GOC"/>
</dbReference>
<dbReference type="GO" id="GO:0035269">
    <property type="term" value="P:protein O-linked glycosylation via mannose"/>
    <property type="evidence" value="ECO:0007669"/>
    <property type="project" value="TreeGrafter"/>
</dbReference>
<feature type="domain" description="Glycosyltransferase 2-like" evidence="4">
    <location>
        <begin position="12"/>
        <end position="169"/>
    </location>
</feature>
<dbReference type="PANTHER" id="PTHR43398">
    <property type="entry name" value="DOLICHOL-PHOSPHATE MANNOSYLTRANSFERASE SUBUNIT 1"/>
    <property type="match status" value="1"/>
</dbReference>
<organism evidence="5">
    <name type="scientific">Sulfurisphaera javensis</name>
    <dbReference type="NCBI Taxonomy" id="2049879"/>
    <lineage>
        <taxon>Archaea</taxon>
        <taxon>Thermoproteota</taxon>
        <taxon>Thermoprotei</taxon>
        <taxon>Sulfolobales</taxon>
        <taxon>Sulfolobaceae</taxon>
        <taxon>Sulfurisphaera</taxon>
    </lineage>
</organism>
<dbReference type="GO" id="GO:0006488">
    <property type="term" value="P:dolichol-linked oligosaccharide biosynthetic process"/>
    <property type="evidence" value="ECO:0007669"/>
    <property type="project" value="TreeGrafter"/>
</dbReference>
<accession>A0AAT9GPA7</accession>
<evidence type="ECO:0000313" key="5">
    <source>
        <dbReference type="EMBL" id="BFH72736.1"/>
    </source>
</evidence>
<dbReference type="Pfam" id="PF00535">
    <property type="entry name" value="Glycos_transf_2"/>
    <property type="match status" value="1"/>
</dbReference>
<dbReference type="KEGG" id="sjv:SJAV_06800"/>
<gene>
    <name evidence="5" type="ORF">SJAV_06800</name>
</gene>
<dbReference type="EMBL" id="AP031322">
    <property type="protein sequence ID" value="BFH72736.1"/>
    <property type="molecule type" value="Genomic_DNA"/>
</dbReference>
<dbReference type="SUPFAM" id="SSF53448">
    <property type="entry name" value="Nucleotide-diphospho-sugar transferases"/>
    <property type="match status" value="1"/>
</dbReference>
<dbReference type="Gene3D" id="3.90.550.10">
    <property type="entry name" value="Spore Coat Polysaccharide Biosynthesis Protein SpsA, Chain A"/>
    <property type="match status" value="1"/>
</dbReference>
<name>A0AAT9GPA7_9CREN</name>
<dbReference type="InterPro" id="IPR039528">
    <property type="entry name" value="DPM1-like"/>
</dbReference>
<dbReference type="FunFam" id="3.90.550.10:FF:000122">
    <property type="entry name" value="Dolichol-phosphate mannosyltransferase subunit 1"/>
    <property type="match status" value="1"/>
</dbReference>
<sequence>MTKYGKCAMKGVLVPTYNEAENLKELIPRIKENVSDAKIIIVDDNSPDKTAEIAESLGAIVFVRKNERGLGSALRFGLLKGIELGFEYIATMDADLSHDPVYLPKMFEAAKNADLVIGSRYIEGGRIENWPLKRRIISKGANILARSLLHLKVKDSTSGYRVYSRNAIELIKNCENADGYEFQICAVYRIEKAGLKIIEVPITFRDRSKGKSKLGSEKILDWFIYVLKLSLGLSS</sequence>
<proteinExistence type="inferred from homology"/>
<dbReference type="InterPro" id="IPR029044">
    <property type="entry name" value="Nucleotide-diphossugar_trans"/>
</dbReference>
<protein>
    <submittedName>
        <fullName evidence="5">Polyprenol monophosphomannose synthase</fullName>
    </submittedName>
</protein>
<comment type="similarity">
    <text evidence="1">Belongs to the glycosyltransferase 2 family.</text>
</comment>
<keyword evidence="3" id="KW-0808">Transferase</keyword>
<keyword evidence="2" id="KW-0328">Glycosyltransferase</keyword>
<dbReference type="CDD" id="cd06442">
    <property type="entry name" value="DPM1_like"/>
    <property type="match status" value="1"/>
</dbReference>
<dbReference type="GO" id="GO:0004582">
    <property type="term" value="F:dolichyl-phosphate beta-D-mannosyltransferase activity"/>
    <property type="evidence" value="ECO:0007669"/>
    <property type="project" value="InterPro"/>
</dbReference>
<dbReference type="GO" id="GO:0006506">
    <property type="term" value="P:GPI anchor biosynthetic process"/>
    <property type="evidence" value="ECO:0007669"/>
    <property type="project" value="TreeGrafter"/>
</dbReference>
<dbReference type="InterPro" id="IPR001173">
    <property type="entry name" value="Glyco_trans_2-like"/>
</dbReference>
<dbReference type="PANTHER" id="PTHR43398:SF1">
    <property type="entry name" value="DOLICHOL-PHOSPHATE MANNOSYLTRANSFERASE SUBUNIT 1"/>
    <property type="match status" value="1"/>
</dbReference>
<evidence type="ECO:0000256" key="2">
    <source>
        <dbReference type="ARBA" id="ARBA00022676"/>
    </source>
</evidence>
<evidence type="ECO:0000256" key="3">
    <source>
        <dbReference type="ARBA" id="ARBA00022679"/>
    </source>
</evidence>
<evidence type="ECO:0000256" key="1">
    <source>
        <dbReference type="ARBA" id="ARBA00006739"/>
    </source>
</evidence>